<proteinExistence type="predicted"/>
<accession>A0A182VQK8</accession>
<dbReference type="InterPro" id="IPR003599">
    <property type="entry name" value="Ig_sub"/>
</dbReference>
<dbReference type="VEuPathDB" id="VectorBase:AMIN000337"/>
<keyword evidence="3" id="KW-1015">Disulfide bond</keyword>
<protein>
    <recommendedName>
        <fullName evidence="4">Ig-like domain-containing protein</fullName>
    </recommendedName>
</protein>
<keyword evidence="2" id="KW-0472">Membrane</keyword>
<dbReference type="EnsemblMetazoa" id="AMIN000337-RA">
    <property type="protein sequence ID" value="AMIN000337-PA"/>
    <property type="gene ID" value="AMIN000337"/>
</dbReference>
<feature type="domain" description="Ig-like" evidence="4">
    <location>
        <begin position="81"/>
        <end position="175"/>
    </location>
</feature>
<evidence type="ECO:0000256" key="1">
    <source>
        <dbReference type="ARBA" id="ARBA00004167"/>
    </source>
</evidence>
<evidence type="ECO:0000256" key="3">
    <source>
        <dbReference type="ARBA" id="ARBA00023157"/>
    </source>
</evidence>
<dbReference type="InterPro" id="IPR036179">
    <property type="entry name" value="Ig-like_dom_sf"/>
</dbReference>
<feature type="domain" description="Ig-like" evidence="4">
    <location>
        <begin position="180"/>
        <end position="270"/>
    </location>
</feature>
<dbReference type="PROSITE" id="PS50835">
    <property type="entry name" value="IG_LIKE"/>
    <property type="match status" value="2"/>
</dbReference>
<comment type="subcellular location">
    <subcellularLocation>
        <location evidence="1">Membrane</location>
        <topology evidence="1">Single-pass membrane protein</topology>
    </subcellularLocation>
</comment>
<dbReference type="Proteomes" id="UP000075920">
    <property type="component" value="Unassembled WGS sequence"/>
</dbReference>
<dbReference type="InterPro" id="IPR013162">
    <property type="entry name" value="CD80_C2-set"/>
</dbReference>
<dbReference type="SMART" id="SM00408">
    <property type="entry name" value="IGc2"/>
    <property type="match status" value="1"/>
</dbReference>
<name>A0A182VQK8_9DIPT</name>
<dbReference type="InterPro" id="IPR007110">
    <property type="entry name" value="Ig-like_dom"/>
</dbReference>
<dbReference type="GO" id="GO:0016020">
    <property type="term" value="C:membrane"/>
    <property type="evidence" value="ECO:0007669"/>
    <property type="project" value="UniProtKB-SubCell"/>
</dbReference>
<dbReference type="AlphaFoldDB" id="A0A182VQK8"/>
<dbReference type="SUPFAM" id="SSF48726">
    <property type="entry name" value="Immunoglobulin"/>
    <property type="match status" value="3"/>
</dbReference>
<evidence type="ECO:0000313" key="6">
    <source>
        <dbReference type="Proteomes" id="UP000075920"/>
    </source>
</evidence>
<dbReference type="Pfam" id="PF13927">
    <property type="entry name" value="Ig_3"/>
    <property type="match status" value="1"/>
</dbReference>
<dbReference type="CDD" id="cd00096">
    <property type="entry name" value="Ig"/>
    <property type="match status" value="1"/>
</dbReference>
<dbReference type="InterPro" id="IPR003598">
    <property type="entry name" value="Ig_sub2"/>
</dbReference>
<sequence length="274" mass="30346">MYFRQIPRPGRPEPTVTWLNGDEIMQTGGGISMGRHVTVNRLEIPKMTRSALNNTYKCQASNTKLVPPAERSIRVDMLLKPLSAALSSKPKQLISNQEYVLACNVEGSVPETDIKWMQNNRPFTKGKIKIINNGSMVSSVLSFRPHPDDDGTILKCEGSNPRLQNSVLEDSVIMNVLYPPQVTLSLGSTLNPDDIKEGDDVYFECHIKANPREHRITWSHDGLPVTQNVTSGVIISTRSLVLQRVGRFHSGSYACAAANDRGETQSDPVALKIH</sequence>
<dbReference type="PANTHER" id="PTHR23278">
    <property type="entry name" value="SIDESTEP PROTEIN"/>
    <property type="match status" value="1"/>
</dbReference>
<dbReference type="STRING" id="112268.A0A182VQK8"/>
<organism evidence="5 6">
    <name type="scientific">Anopheles minimus</name>
    <dbReference type="NCBI Taxonomy" id="112268"/>
    <lineage>
        <taxon>Eukaryota</taxon>
        <taxon>Metazoa</taxon>
        <taxon>Ecdysozoa</taxon>
        <taxon>Arthropoda</taxon>
        <taxon>Hexapoda</taxon>
        <taxon>Insecta</taxon>
        <taxon>Pterygota</taxon>
        <taxon>Neoptera</taxon>
        <taxon>Endopterygota</taxon>
        <taxon>Diptera</taxon>
        <taxon>Nematocera</taxon>
        <taxon>Culicoidea</taxon>
        <taxon>Culicidae</taxon>
        <taxon>Anophelinae</taxon>
        <taxon>Anopheles</taxon>
    </lineage>
</organism>
<keyword evidence="6" id="KW-1185">Reference proteome</keyword>
<evidence type="ECO:0000313" key="5">
    <source>
        <dbReference type="EnsemblMetazoa" id="AMIN000337-PA"/>
    </source>
</evidence>
<dbReference type="Gene3D" id="2.60.40.10">
    <property type="entry name" value="Immunoglobulins"/>
    <property type="match status" value="3"/>
</dbReference>
<dbReference type="InterPro" id="IPR013783">
    <property type="entry name" value="Ig-like_fold"/>
</dbReference>
<dbReference type="Pfam" id="PF08205">
    <property type="entry name" value="C2-set_2"/>
    <property type="match status" value="1"/>
</dbReference>
<dbReference type="SMART" id="SM00409">
    <property type="entry name" value="IG"/>
    <property type="match status" value="1"/>
</dbReference>
<dbReference type="PANTHER" id="PTHR23278:SF26">
    <property type="entry name" value="SIDESTEP III, ISOFORM O"/>
    <property type="match status" value="1"/>
</dbReference>
<evidence type="ECO:0000259" key="4">
    <source>
        <dbReference type="PROSITE" id="PS50835"/>
    </source>
</evidence>
<evidence type="ECO:0000256" key="2">
    <source>
        <dbReference type="ARBA" id="ARBA00023136"/>
    </source>
</evidence>
<reference evidence="5" key="2">
    <citation type="submission" date="2020-05" db="UniProtKB">
        <authorList>
            <consortium name="EnsemblMetazoa"/>
        </authorList>
    </citation>
    <scope>IDENTIFICATION</scope>
    <source>
        <strain evidence="5">MINIMUS1</strain>
    </source>
</reference>
<reference evidence="6" key="1">
    <citation type="submission" date="2013-03" db="EMBL/GenBank/DDBJ databases">
        <title>The Genome Sequence of Anopheles minimus MINIMUS1.</title>
        <authorList>
            <consortium name="The Broad Institute Genomics Platform"/>
            <person name="Neafsey D.E."/>
            <person name="Walton C."/>
            <person name="Walker B."/>
            <person name="Young S.K."/>
            <person name="Zeng Q."/>
            <person name="Gargeya S."/>
            <person name="Fitzgerald M."/>
            <person name="Haas B."/>
            <person name="Abouelleil A."/>
            <person name="Allen A.W."/>
            <person name="Alvarado L."/>
            <person name="Arachchi H.M."/>
            <person name="Berlin A.M."/>
            <person name="Chapman S.B."/>
            <person name="Gainer-Dewar J."/>
            <person name="Goldberg J."/>
            <person name="Griggs A."/>
            <person name="Gujja S."/>
            <person name="Hansen M."/>
            <person name="Howarth C."/>
            <person name="Imamovic A."/>
            <person name="Ireland A."/>
            <person name="Larimer J."/>
            <person name="McCowan C."/>
            <person name="Murphy C."/>
            <person name="Pearson M."/>
            <person name="Poon T.W."/>
            <person name="Priest M."/>
            <person name="Roberts A."/>
            <person name="Saif S."/>
            <person name="Shea T."/>
            <person name="Sisk P."/>
            <person name="Sykes S."/>
            <person name="Wortman J."/>
            <person name="Nusbaum C."/>
            <person name="Birren B."/>
        </authorList>
    </citation>
    <scope>NUCLEOTIDE SEQUENCE [LARGE SCALE GENOMIC DNA]</scope>
    <source>
        <strain evidence="6">MINIMUS1</strain>
    </source>
</reference>